<reference evidence="3 4" key="1">
    <citation type="submission" date="2024-03" db="EMBL/GenBank/DDBJ databases">
        <title>Draft genome sequence of Klenkia terrae.</title>
        <authorList>
            <person name="Duangmal K."/>
            <person name="Chantavorakit T."/>
        </authorList>
    </citation>
    <scope>NUCLEOTIDE SEQUENCE [LARGE SCALE GENOMIC DNA]</scope>
    <source>
        <strain evidence="3 4">JCM 17786</strain>
    </source>
</reference>
<keyword evidence="4" id="KW-1185">Reference proteome</keyword>
<proteinExistence type="inferred from homology"/>
<evidence type="ECO:0000313" key="4">
    <source>
        <dbReference type="Proteomes" id="UP001373496"/>
    </source>
</evidence>
<organism evidence="3 4">
    <name type="scientific">Klenkia terrae</name>
    <dbReference type="NCBI Taxonomy" id="1052259"/>
    <lineage>
        <taxon>Bacteria</taxon>
        <taxon>Bacillati</taxon>
        <taxon>Actinomycetota</taxon>
        <taxon>Actinomycetes</taxon>
        <taxon>Geodermatophilales</taxon>
        <taxon>Geodermatophilaceae</taxon>
        <taxon>Klenkia</taxon>
    </lineage>
</organism>
<dbReference type="InterPro" id="IPR011004">
    <property type="entry name" value="Trimer_LpxA-like_sf"/>
</dbReference>
<keyword evidence="2" id="KW-0808">Transferase</keyword>
<dbReference type="SUPFAM" id="SSF51161">
    <property type="entry name" value="Trimeric LpxA-like enzymes"/>
    <property type="match status" value="1"/>
</dbReference>
<evidence type="ECO:0000313" key="3">
    <source>
        <dbReference type="EMBL" id="MEI4278278.1"/>
    </source>
</evidence>
<dbReference type="PANTHER" id="PTHR23416:SF23">
    <property type="entry name" value="ACETYLTRANSFERASE C18B11.09C-RELATED"/>
    <property type="match status" value="1"/>
</dbReference>
<dbReference type="RefSeq" id="WP_336392140.1">
    <property type="nucleotide sequence ID" value="NZ_JBAPLV010000006.1"/>
</dbReference>
<sequence length="127" mass="13507">MTVEVDGHIGPGCLIANNVGIVGRTDHDHNQVGTHIRHSDWVGDKPATLSTPVSIGRDVWVGFGSIILSGVTIGDHCIVAAGSVVTRDLAENSIAAGNPARVVGFRFAPDKLVLHKETLNLLENERR</sequence>
<comment type="similarity">
    <text evidence="1">Belongs to the transferase hexapeptide repeat family.</text>
</comment>
<name>A0ABU8E4M3_9ACTN</name>
<dbReference type="InterPro" id="IPR001451">
    <property type="entry name" value="Hexapep"/>
</dbReference>
<evidence type="ECO:0000256" key="2">
    <source>
        <dbReference type="ARBA" id="ARBA00022679"/>
    </source>
</evidence>
<dbReference type="PANTHER" id="PTHR23416">
    <property type="entry name" value="SIALIC ACID SYNTHASE-RELATED"/>
    <property type="match status" value="1"/>
</dbReference>
<dbReference type="EMBL" id="JBAPLV010000006">
    <property type="protein sequence ID" value="MEI4278278.1"/>
    <property type="molecule type" value="Genomic_DNA"/>
</dbReference>
<dbReference type="Pfam" id="PF00132">
    <property type="entry name" value="Hexapep"/>
    <property type="match status" value="1"/>
</dbReference>
<dbReference type="Gene3D" id="2.160.10.10">
    <property type="entry name" value="Hexapeptide repeat proteins"/>
    <property type="match status" value="1"/>
</dbReference>
<gene>
    <name evidence="3" type="ORF">UXQ13_07350</name>
</gene>
<dbReference type="InterPro" id="IPR051159">
    <property type="entry name" value="Hexapeptide_acetyltransf"/>
</dbReference>
<dbReference type="Proteomes" id="UP001373496">
    <property type="component" value="Unassembled WGS sequence"/>
</dbReference>
<accession>A0ABU8E4M3</accession>
<protein>
    <submittedName>
        <fullName evidence="3">DapH/DapD/GlmU-related protein</fullName>
    </submittedName>
</protein>
<comment type="caution">
    <text evidence="3">The sequence shown here is derived from an EMBL/GenBank/DDBJ whole genome shotgun (WGS) entry which is preliminary data.</text>
</comment>
<evidence type="ECO:0000256" key="1">
    <source>
        <dbReference type="ARBA" id="ARBA00007274"/>
    </source>
</evidence>